<feature type="transmembrane region" description="Helical" evidence="10">
    <location>
        <begin position="457"/>
        <end position="476"/>
    </location>
</feature>
<keyword evidence="14" id="KW-1185">Reference proteome</keyword>
<comment type="similarity">
    <text evidence="2">Belongs to the oxidase-dependent Fe transporter (OFeT) (TC 9.A.10.1) family.</text>
</comment>
<gene>
    <name evidence="13" type="ORF">H4W19_10010</name>
</gene>
<keyword evidence="5 9" id="KW-0479">Metal-binding</keyword>
<dbReference type="PROSITE" id="PS51007">
    <property type="entry name" value="CYTC"/>
    <property type="match status" value="1"/>
</dbReference>
<feature type="transmembrane region" description="Helical" evidence="10">
    <location>
        <begin position="607"/>
        <end position="633"/>
    </location>
</feature>
<feature type="domain" description="Cytochrome c" evidence="12">
    <location>
        <begin position="129"/>
        <end position="216"/>
    </location>
</feature>
<dbReference type="InterPro" id="IPR004923">
    <property type="entry name" value="FTR1/Fip1/EfeU"/>
</dbReference>
<evidence type="ECO:0000313" key="14">
    <source>
        <dbReference type="Proteomes" id="UP000515506"/>
    </source>
</evidence>
<feature type="transmembrane region" description="Helical" evidence="10">
    <location>
        <begin position="386"/>
        <end position="410"/>
    </location>
</feature>
<name>A0ABX6R7C5_PSEMX</name>
<dbReference type="Proteomes" id="UP000515506">
    <property type="component" value="Chromosome"/>
</dbReference>
<evidence type="ECO:0000256" key="3">
    <source>
        <dbReference type="ARBA" id="ARBA00022617"/>
    </source>
</evidence>
<dbReference type="PANTHER" id="PTHR31632:SF2">
    <property type="entry name" value="PLASMA MEMBRANE IRON PERMEASE"/>
    <property type="match status" value="1"/>
</dbReference>
<evidence type="ECO:0000256" key="8">
    <source>
        <dbReference type="ARBA" id="ARBA00023136"/>
    </source>
</evidence>
<evidence type="ECO:0000256" key="6">
    <source>
        <dbReference type="ARBA" id="ARBA00022989"/>
    </source>
</evidence>
<feature type="signal peptide" evidence="11">
    <location>
        <begin position="1"/>
        <end position="24"/>
    </location>
</feature>
<keyword evidence="4 10" id="KW-0812">Transmembrane</keyword>
<dbReference type="InterPro" id="IPR009056">
    <property type="entry name" value="Cyt_c-like_dom"/>
</dbReference>
<evidence type="ECO:0000256" key="5">
    <source>
        <dbReference type="ARBA" id="ARBA00022723"/>
    </source>
</evidence>
<evidence type="ECO:0000256" key="10">
    <source>
        <dbReference type="SAM" id="Phobius"/>
    </source>
</evidence>
<evidence type="ECO:0000256" key="7">
    <source>
        <dbReference type="ARBA" id="ARBA00023004"/>
    </source>
</evidence>
<accession>A0ABX6R7C5</accession>
<keyword evidence="11" id="KW-0732">Signal</keyword>
<evidence type="ECO:0000256" key="2">
    <source>
        <dbReference type="ARBA" id="ARBA00008333"/>
    </source>
</evidence>
<keyword evidence="6 10" id="KW-1133">Transmembrane helix</keyword>
<dbReference type="SUPFAM" id="SSF46626">
    <property type="entry name" value="Cytochrome c"/>
    <property type="match status" value="1"/>
</dbReference>
<evidence type="ECO:0000256" key="4">
    <source>
        <dbReference type="ARBA" id="ARBA00022692"/>
    </source>
</evidence>
<dbReference type="Pfam" id="PF13442">
    <property type="entry name" value="Cytochrome_CBB3"/>
    <property type="match status" value="1"/>
</dbReference>
<feature type="transmembrane region" description="Helical" evidence="10">
    <location>
        <begin position="564"/>
        <end position="587"/>
    </location>
</feature>
<comment type="subcellular location">
    <subcellularLocation>
        <location evidence="1">Membrane</location>
        <topology evidence="1">Multi-pass membrane protein</topology>
    </subcellularLocation>
</comment>
<proteinExistence type="inferred from homology"/>
<feature type="chain" id="PRO_5046719477" evidence="11">
    <location>
        <begin position="25"/>
        <end position="644"/>
    </location>
</feature>
<protein>
    <submittedName>
        <fullName evidence="13">FTR1 family protein</fullName>
    </submittedName>
</protein>
<organism evidence="13 14">
    <name type="scientific">Pseudoxanthomonas mexicana</name>
    <dbReference type="NCBI Taxonomy" id="128785"/>
    <lineage>
        <taxon>Bacteria</taxon>
        <taxon>Pseudomonadati</taxon>
        <taxon>Pseudomonadota</taxon>
        <taxon>Gammaproteobacteria</taxon>
        <taxon>Lysobacterales</taxon>
        <taxon>Lysobacteraceae</taxon>
        <taxon>Pseudoxanthomonas</taxon>
    </lineage>
</organism>
<keyword evidence="3 9" id="KW-0349">Heme</keyword>
<dbReference type="InterPro" id="IPR036909">
    <property type="entry name" value="Cyt_c-like_dom_sf"/>
</dbReference>
<evidence type="ECO:0000256" key="9">
    <source>
        <dbReference type="PROSITE-ProRule" id="PRU00433"/>
    </source>
</evidence>
<dbReference type="Gene3D" id="1.10.760.10">
    <property type="entry name" value="Cytochrome c-like domain"/>
    <property type="match status" value="1"/>
</dbReference>
<feature type="transmembrane region" description="Helical" evidence="10">
    <location>
        <begin position="531"/>
        <end position="552"/>
    </location>
</feature>
<feature type="transmembrane region" description="Helical" evidence="10">
    <location>
        <begin position="500"/>
        <end position="525"/>
    </location>
</feature>
<reference evidence="13 14" key="1">
    <citation type="submission" date="2020-08" db="EMBL/GenBank/DDBJ databases">
        <title>Streptomycin resistant and MDR strain, P. mexicana.</title>
        <authorList>
            <person name="Ganesh-kumar S."/>
            <person name="Zhe T."/>
            <person name="Yu Z."/>
            <person name="Min Y."/>
        </authorList>
    </citation>
    <scope>NUCLEOTIDE SEQUENCE [LARGE SCALE GENOMIC DNA]</scope>
    <source>
        <strain evidence="13 14">GTZY</strain>
    </source>
</reference>
<evidence type="ECO:0000259" key="12">
    <source>
        <dbReference type="PROSITE" id="PS51007"/>
    </source>
</evidence>
<feature type="transmembrane region" description="Helical" evidence="10">
    <location>
        <begin position="422"/>
        <end position="445"/>
    </location>
</feature>
<dbReference type="Pfam" id="PF03239">
    <property type="entry name" value="FTR1"/>
    <property type="match status" value="1"/>
</dbReference>
<dbReference type="EMBL" id="CP060028">
    <property type="protein sequence ID" value="QND78734.1"/>
    <property type="molecule type" value="Genomic_DNA"/>
</dbReference>
<sequence>MTFRSIVLVLAGLAALLHSNVSFASEKNVPTTWRLLDYIAVDYREAVREGEVVNEVEYAEMKEFSATAAEAIGQLPAKAESAQLKQDATALQGAIQAKAAPEQIAEQARALAALLVKAYPIPLLPMQSPNYGRGKVLYAQLCAACHGPSGAGDGPAGAGLDPPPIDFTDRARAEERSVFALYQVIDQGLEGTSMVSYASLPVEDRWALATYVGAMAYPEDQVDAGKKLIEGDAALRAKLNFDAYVSTTPAALGTTVGSAEQASAIVAYLRRHPDASQAQDVSSALATSRKLLEEAMTAYRAGQPTQAKDLALSAYLDGFEPVEPLLAARDNALMVKIEAAMARVRSGIAANVAADELQGQVTALDDLFALAEQVLDQGQTSAVASFVAAFTILLREGLEALLIVIAMIALLRKAERTEMLPWVHAGWVSALGAGIVTWVLATWVISISGASRELSEGFGSLLAAVVLVWVGIWMHGKSHAENWQRYVRDKLGQALSRKSGLFLLGLIFVVVYREVFETILFYAAIWSQGNASSVIAGGLSASIVLVVIAWLMMRYSRRLPIGQFFRYSSLLIAVLAVVLIGKAVSALQEAGYLPISWLDGGPRVELLGLYPTVEGIGAQITTALILAVGFWLANRPAKSEVAAP</sequence>
<evidence type="ECO:0000313" key="13">
    <source>
        <dbReference type="EMBL" id="QND78734.1"/>
    </source>
</evidence>
<evidence type="ECO:0000256" key="11">
    <source>
        <dbReference type="SAM" id="SignalP"/>
    </source>
</evidence>
<keyword evidence="7 9" id="KW-0408">Iron</keyword>
<dbReference type="PANTHER" id="PTHR31632">
    <property type="entry name" value="IRON TRANSPORTER FTH1"/>
    <property type="match status" value="1"/>
</dbReference>
<keyword evidence="8 10" id="KW-0472">Membrane</keyword>
<evidence type="ECO:0000256" key="1">
    <source>
        <dbReference type="ARBA" id="ARBA00004141"/>
    </source>
</evidence>